<dbReference type="Gene3D" id="2.60.40.10">
    <property type="entry name" value="Immunoglobulins"/>
    <property type="match status" value="1"/>
</dbReference>
<accession>X1PEY1</accession>
<dbReference type="InterPro" id="IPR013783">
    <property type="entry name" value="Ig-like_fold"/>
</dbReference>
<gene>
    <name evidence="1" type="ORF">S06H3_51596</name>
</gene>
<protein>
    <recommendedName>
        <fullName evidence="2">Ig-like domain-containing protein</fullName>
    </recommendedName>
</protein>
<name>X1PEY1_9ZZZZ</name>
<organism evidence="1">
    <name type="scientific">marine sediment metagenome</name>
    <dbReference type="NCBI Taxonomy" id="412755"/>
    <lineage>
        <taxon>unclassified sequences</taxon>
        <taxon>metagenomes</taxon>
        <taxon>ecological metagenomes</taxon>
    </lineage>
</organism>
<feature type="non-terminal residue" evidence="1">
    <location>
        <position position="249"/>
    </location>
</feature>
<evidence type="ECO:0000313" key="1">
    <source>
        <dbReference type="EMBL" id="GAI37575.1"/>
    </source>
</evidence>
<dbReference type="AlphaFoldDB" id="X1PEY1"/>
<proteinExistence type="predicted"/>
<dbReference type="Gene3D" id="2.60.120.380">
    <property type="match status" value="1"/>
</dbReference>
<feature type="non-terminal residue" evidence="1">
    <location>
        <position position="1"/>
    </location>
</feature>
<reference evidence="1" key="1">
    <citation type="journal article" date="2014" name="Front. Microbiol.">
        <title>High frequency of phylogenetically diverse reductive dehalogenase-homologous genes in deep subseafloor sedimentary metagenomes.</title>
        <authorList>
            <person name="Kawai M."/>
            <person name="Futagami T."/>
            <person name="Toyoda A."/>
            <person name="Takaki Y."/>
            <person name="Nishi S."/>
            <person name="Hori S."/>
            <person name="Arai W."/>
            <person name="Tsubouchi T."/>
            <person name="Morono Y."/>
            <person name="Uchiyama I."/>
            <person name="Ito T."/>
            <person name="Fujiyama A."/>
            <person name="Inagaki F."/>
            <person name="Takami H."/>
        </authorList>
    </citation>
    <scope>NUCLEOTIDE SEQUENCE</scope>
    <source>
        <strain evidence="1">Expedition CK06-06</strain>
    </source>
</reference>
<comment type="caution">
    <text evidence="1">The sequence shown here is derived from an EMBL/GenBank/DDBJ whole genome shotgun (WGS) entry which is preliminary data.</text>
</comment>
<dbReference type="EMBL" id="BARV01032751">
    <property type="protein sequence ID" value="GAI37575.1"/>
    <property type="molecule type" value="Genomic_DNA"/>
</dbReference>
<evidence type="ECO:0008006" key="2">
    <source>
        <dbReference type="Google" id="ProtNLM"/>
    </source>
</evidence>
<sequence>ACSSSKSGSFTVEEAAVVCPQSSATCSSPDGSIACGGTKSGCLYKTDWKYYSVPSSAGKEVTVTLTMSGTGCNSNDLYIYDSSCASNIYISGGNLWTETWTGTPSTDIIIGIDGDSSNENCLWDLSVTCAAVNQPPSISSVTDSPDPVTAGNSIAFTANWSDPDSGDQTKLHICKTNSISGQTCSGGSWCDTTSWDTTSPSSCSYTTGSGDVGSHSYYAFICDDDNVCSSSKSGSFTVEEAAVGEGVWA</sequence>